<sequence length="196" mass="21746">MLPTPSRLDPRIRRTQQALHEALEALLREQGYAVTTVSDITTRAGINRATFYAHYSDKGELFEQVVARHFAEVLRTYGPGQSGISRAQIEDLLRALCVFMAQVHADSQDQPCEMGAHVERQVQAQLTAWLIEALHPRAQRANSRIISRELVATLMAHSLFTAANAWGRSSTVALEPYLSEVMVFIGAGLQATGYEP</sequence>
<dbReference type="RefSeq" id="WP_229784153.1">
    <property type="nucleotide sequence ID" value="NZ_BMQN01000025.1"/>
</dbReference>
<dbReference type="InterPro" id="IPR001647">
    <property type="entry name" value="HTH_TetR"/>
</dbReference>
<dbReference type="InterPro" id="IPR050624">
    <property type="entry name" value="HTH-type_Tx_Regulator"/>
</dbReference>
<evidence type="ECO:0000259" key="3">
    <source>
        <dbReference type="PROSITE" id="PS50977"/>
    </source>
</evidence>
<dbReference type="PANTHER" id="PTHR43479:SF7">
    <property type="entry name" value="TETR-FAMILY TRANSCRIPTIONAL REGULATOR"/>
    <property type="match status" value="1"/>
</dbReference>
<name>A0ABQ2S949_9DEIO</name>
<dbReference type="Proteomes" id="UP000644548">
    <property type="component" value="Unassembled WGS sequence"/>
</dbReference>
<keyword evidence="5" id="KW-1185">Reference proteome</keyword>
<dbReference type="PROSITE" id="PS50977">
    <property type="entry name" value="HTH_TETR_2"/>
    <property type="match status" value="1"/>
</dbReference>
<dbReference type="SUPFAM" id="SSF46689">
    <property type="entry name" value="Homeodomain-like"/>
    <property type="match status" value="1"/>
</dbReference>
<gene>
    <name evidence="4" type="ORF">GCM10008960_39870</name>
</gene>
<dbReference type="Pfam" id="PF00440">
    <property type="entry name" value="TetR_N"/>
    <property type="match status" value="1"/>
</dbReference>
<evidence type="ECO:0000313" key="5">
    <source>
        <dbReference type="Proteomes" id="UP000644548"/>
    </source>
</evidence>
<reference evidence="5" key="1">
    <citation type="journal article" date="2019" name="Int. J. Syst. Evol. Microbiol.">
        <title>The Global Catalogue of Microorganisms (GCM) 10K type strain sequencing project: providing services to taxonomists for standard genome sequencing and annotation.</title>
        <authorList>
            <consortium name="The Broad Institute Genomics Platform"/>
            <consortium name="The Broad Institute Genome Sequencing Center for Infectious Disease"/>
            <person name="Wu L."/>
            <person name="Ma J."/>
        </authorList>
    </citation>
    <scope>NUCLEOTIDE SEQUENCE [LARGE SCALE GENOMIC DNA]</scope>
    <source>
        <strain evidence="5">JCM 31405</strain>
    </source>
</reference>
<dbReference type="EMBL" id="BMQN01000025">
    <property type="protein sequence ID" value="GGS09630.1"/>
    <property type="molecule type" value="Genomic_DNA"/>
</dbReference>
<dbReference type="InterPro" id="IPR009057">
    <property type="entry name" value="Homeodomain-like_sf"/>
</dbReference>
<dbReference type="Gene3D" id="1.10.357.10">
    <property type="entry name" value="Tetracycline Repressor, domain 2"/>
    <property type="match status" value="1"/>
</dbReference>
<keyword evidence="1 2" id="KW-0238">DNA-binding</keyword>
<feature type="domain" description="HTH tetR-type" evidence="3">
    <location>
        <begin position="13"/>
        <end position="73"/>
    </location>
</feature>
<evidence type="ECO:0000313" key="4">
    <source>
        <dbReference type="EMBL" id="GGS09630.1"/>
    </source>
</evidence>
<evidence type="ECO:0000256" key="2">
    <source>
        <dbReference type="PROSITE-ProRule" id="PRU00335"/>
    </source>
</evidence>
<accession>A0ABQ2S949</accession>
<dbReference type="PANTHER" id="PTHR43479">
    <property type="entry name" value="ACREF/ENVCD OPERON REPRESSOR-RELATED"/>
    <property type="match status" value="1"/>
</dbReference>
<proteinExistence type="predicted"/>
<dbReference type="PRINTS" id="PR00455">
    <property type="entry name" value="HTHTETR"/>
</dbReference>
<protein>
    <recommendedName>
        <fullName evidence="3">HTH tetR-type domain-containing protein</fullName>
    </recommendedName>
</protein>
<feature type="DNA-binding region" description="H-T-H motif" evidence="2">
    <location>
        <begin position="36"/>
        <end position="55"/>
    </location>
</feature>
<organism evidence="4 5">
    <name type="scientific">Deinococcus sedimenti</name>
    <dbReference type="NCBI Taxonomy" id="1867090"/>
    <lineage>
        <taxon>Bacteria</taxon>
        <taxon>Thermotogati</taxon>
        <taxon>Deinococcota</taxon>
        <taxon>Deinococci</taxon>
        <taxon>Deinococcales</taxon>
        <taxon>Deinococcaceae</taxon>
        <taxon>Deinococcus</taxon>
    </lineage>
</organism>
<comment type="caution">
    <text evidence="4">The sequence shown here is derived from an EMBL/GenBank/DDBJ whole genome shotgun (WGS) entry which is preliminary data.</text>
</comment>
<evidence type="ECO:0000256" key="1">
    <source>
        <dbReference type="ARBA" id="ARBA00023125"/>
    </source>
</evidence>